<evidence type="ECO:0008006" key="2">
    <source>
        <dbReference type="Google" id="ProtNLM"/>
    </source>
</evidence>
<protein>
    <recommendedName>
        <fullName evidence="2">Cadherin-like domain-containing protein</fullName>
    </recommendedName>
</protein>
<reference evidence="1" key="1">
    <citation type="journal article" date="2015" name="Nature">
        <title>Complex archaea that bridge the gap between prokaryotes and eukaryotes.</title>
        <authorList>
            <person name="Spang A."/>
            <person name="Saw J.H."/>
            <person name="Jorgensen S.L."/>
            <person name="Zaremba-Niedzwiedzka K."/>
            <person name="Martijn J."/>
            <person name="Lind A.E."/>
            <person name="van Eijk R."/>
            <person name="Schleper C."/>
            <person name="Guy L."/>
            <person name="Ettema T.J."/>
        </authorList>
    </citation>
    <scope>NUCLEOTIDE SEQUENCE</scope>
</reference>
<feature type="non-terminal residue" evidence="1">
    <location>
        <position position="1"/>
    </location>
</feature>
<evidence type="ECO:0000313" key="1">
    <source>
        <dbReference type="EMBL" id="KKK81575.1"/>
    </source>
</evidence>
<dbReference type="EMBL" id="LAZR01053060">
    <property type="protein sequence ID" value="KKK81575.1"/>
    <property type="molecule type" value="Genomic_DNA"/>
</dbReference>
<proteinExistence type="predicted"/>
<sequence>LSTTIGYDTPVTIALQALDEGLPNPPLSLDYVITSLVNQGVLAEPDGTEITDVPYTLASSGNEVVYTPKLGCGVSAIFRYVADDGGVAPSGGASNEATVTVEVLPYVANMDSDPGWTFEGDWIFDTDKANYLCDRKFENCNGMVSISMHHHDISIDISVMYSWVGERNV</sequence>
<comment type="caution">
    <text evidence="1">The sequence shown here is derived from an EMBL/GenBank/DDBJ whole genome shotgun (WGS) entry which is preliminary data.</text>
</comment>
<dbReference type="AlphaFoldDB" id="A0A0F8Z6E4"/>
<accession>A0A0F8Z6E4</accession>
<name>A0A0F8Z6E4_9ZZZZ</name>
<gene>
    <name evidence="1" type="ORF">LCGC14_2812060</name>
</gene>
<organism evidence="1">
    <name type="scientific">marine sediment metagenome</name>
    <dbReference type="NCBI Taxonomy" id="412755"/>
    <lineage>
        <taxon>unclassified sequences</taxon>
        <taxon>metagenomes</taxon>
        <taxon>ecological metagenomes</taxon>
    </lineage>
</organism>